<organism evidence="2 3">
    <name type="scientific">Dendrothele bispora (strain CBS 962.96)</name>
    <dbReference type="NCBI Taxonomy" id="1314807"/>
    <lineage>
        <taxon>Eukaryota</taxon>
        <taxon>Fungi</taxon>
        <taxon>Dikarya</taxon>
        <taxon>Basidiomycota</taxon>
        <taxon>Agaricomycotina</taxon>
        <taxon>Agaricomycetes</taxon>
        <taxon>Agaricomycetidae</taxon>
        <taxon>Agaricales</taxon>
        <taxon>Agaricales incertae sedis</taxon>
        <taxon>Dendrothele</taxon>
    </lineage>
</organism>
<dbReference type="Proteomes" id="UP000297245">
    <property type="component" value="Unassembled WGS sequence"/>
</dbReference>
<feature type="transmembrane region" description="Helical" evidence="1">
    <location>
        <begin position="84"/>
        <end position="103"/>
    </location>
</feature>
<feature type="non-terminal residue" evidence="2">
    <location>
        <position position="1"/>
    </location>
</feature>
<keyword evidence="1" id="KW-0812">Transmembrane</keyword>
<feature type="transmembrane region" description="Helical" evidence="1">
    <location>
        <begin position="51"/>
        <end position="72"/>
    </location>
</feature>
<evidence type="ECO:0000313" key="3">
    <source>
        <dbReference type="Proteomes" id="UP000297245"/>
    </source>
</evidence>
<dbReference type="EMBL" id="ML179079">
    <property type="protein sequence ID" value="THV02233.1"/>
    <property type="molecule type" value="Genomic_DNA"/>
</dbReference>
<sequence>IYYICFPKDSQYMKMAVGLLFLLESLGSSFATSGAIRSIIAYGELSDLANFWAYKTLGPLSGSVALIVHAFYSLKICQFKGHWSLVLLIILLSIVQCVTNIFVGTQVCTG</sequence>
<reference evidence="2 3" key="1">
    <citation type="journal article" date="2019" name="Nat. Ecol. Evol.">
        <title>Megaphylogeny resolves global patterns of mushroom evolution.</title>
        <authorList>
            <person name="Varga T."/>
            <person name="Krizsan K."/>
            <person name="Foldi C."/>
            <person name="Dima B."/>
            <person name="Sanchez-Garcia M."/>
            <person name="Sanchez-Ramirez S."/>
            <person name="Szollosi G.J."/>
            <person name="Szarkandi J.G."/>
            <person name="Papp V."/>
            <person name="Albert L."/>
            <person name="Andreopoulos W."/>
            <person name="Angelini C."/>
            <person name="Antonin V."/>
            <person name="Barry K.W."/>
            <person name="Bougher N.L."/>
            <person name="Buchanan P."/>
            <person name="Buyck B."/>
            <person name="Bense V."/>
            <person name="Catcheside P."/>
            <person name="Chovatia M."/>
            <person name="Cooper J."/>
            <person name="Damon W."/>
            <person name="Desjardin D."/>
            <person name="Finy P."/>
            <person name="Geml J."/>
            <person name="Haridas S."/>
            <person name="Hughes K."/>
            <person name="Justo A."/>
            <person name="Karasinski D."/>
            <person name="Kautmanova I."/>
            <person name="Kiss B."/>
            <person name="Kocsube S."/>
            <person name="Kotiranta H."/>
            <person name="LaButti K.M."/>
            <person name="Lechner B.E."/>
            <person name="Liimatainen K."/>
            <person name="Lipzen A."/>
            <person name="Lukacs Z."/>
            <person name="Mihaltcheva S."/>
            <person name="Morgado L.N."/>
            <person name="Niskanen T."/>
            <person name="Noordeloos M.E."/>
            <person name="Ohm R.A."/>
            <person name="Ortiz-Santana B."/>
            <person name="Ovrebo C."/>
            <person name="Racz N."/>
            <person name="Riley R."/>
            <person name="Savchenko A."/>
            <person name="Shiryaev A."/>
            <person name="Soop K."/>
            <person name="Spirin V."/>
            <person name="Szebenyi C."/>
            <person name="Tomsovsky M."/>
            <person name="Tulloss R.E."/>
            <person name="Uehling J."/>
            <person name="Grigoriev I.V."/>
            <person name="Vagvolgyi C."/>
            <person name="Papp T."/>
            <person name="Martin F.M."/>
            <person name="Miettinen O."/>
            <person name="Hibbett D.S."/>
            <person name="Nagy L.G."/>
        </authorList>
    </citation>
    <scope>NUCLEOTIDE SEQUENCE [LARGE SCALE GENOMIC DNA]</scope>
    <source>
        <strain evidence="2 3">CBS 962.96</strain>
    </source>
</reference>
<feature type="non-terminal residue" evidence="2">
    <location>
        <position position="110"/>
    </location>
</feature>
<keyword evidence="1" id="KW-1133">Transmembrane helix</keyword>
<proteinExistence type="predicted"/>
<keyword evidence="3" id="KW-1185">Reference proteome</keyword>
<accession>A0A4S8MHS2</accession>
<protein>
    <submittedName>
        <fullName evidence="2">Uncharacterized protein</fullName>
    </submittedName>
</protein>
<dbReference type="AlphaFoldDB" id="A0A4S8MHS2"/>
<keyword evidence="1" id="KW-0472">Membrane</keyword>
<name>A0A4S8MHS2_DENBC</name>
<evidence type="ECO:0000313" key="2">
    <source>
        <dbReference type="EMBL" id="THV02233.1"/>
    </source>
</evidence>
<evidence type="ECO:0000256" key="1">
    <source>
        <dbReference type="SAM" id="Phobius"/>
    </source>
</evidence>
<gene>
    <name evidence="2" type="ORF">K435DRAFT_621634</name>
</gene>
<dbReference type="OrthoDB" id="2681808at2759"/>